<keyword evidence="2" id="KW-1185">Reference proteome</keyword>
<dbReference type="AlphaFoldDB" id="A0A4Y2VXH0"/>
<gene>
    <name evidence="1" type="ORF">AVEN_213086_1</name>
</gene>
<dbReference type="EMBL" id="BGPR01052761">
    <property type="protein sequence ID" value="GBO29595.1"/>
    <property type="molecule type" value="Genomic_DNA"/>
</dbReference>
<protein>
    <submittedName>
        <fullName evidence="1">Uncharacterized protein</fullName>
    </submittedName>
</protein>
<dbReference type="PANTHER" id="PTHR46114">
    <property type="entry name" value="APPLE DOMAIN-CONTAINING PROTEIN"/>
    <property type="match status" value="1"/>
</dbReference>
<comment type="caution">
    <text evidence="1">The sequence shown here is derived from an EMBL/GenBank/DDBJ whole genome shotgun (WGS) entry which is preliminary data.</text>
</comment>
<dbReference type="PANTHER" id="PTHR46114:SF1">
    <property type="entry name" value="ZAD DOMAIN-CONTAINING PROTEIN"/>
    <property type="match status" value="1"/>
</dbReference>
<accession>A0A4Y2VXH0</accession>
<dbReference type="Proteomes" id="UP000499080">
    <property type="component" value="Unassembled WGS sequence"/>
</dbReference>
<name>A0A4Y2VXH0_ARAVE</name>
<proteinExistence type="predicted"/>
<sequence>MKLGDQDKYWAPHFTCRSCVEKLRNWTLGKSLSLPFYNKRSKSNIVYPNLKSAIRPVAHCENIPVPTRPEAFDSANISESESDEKDLDFTVKNEVPEKFNQAELNDLVRDLGLTKENAELLGSRLKEKNLLTTHTSFSWYRNREKQFLSFFKSDNFLVYCADIPGLLHELEDIPYNPNDWRLFIDSSKRSLKAVLLHNESKLASVPVAHSVFMKETYESMEMLLTKTKYTEHKWAICGDLKVIDPQNILLPPLHIKLGLIKQFVKALDKGGKCFEYLISKFPRLSSAKIKEGVFDGTQIKKLVKDSNFEQCMTNTEKQAWVAFKNVVEGFWGNERKENYKELVTELLRTYHFLGCNMRIKIHFLHSHLEYFPDNLGKMSDEQSERFHQDIKEMERRYQGQWDVNMMADCCWCLKRDSDVDHKRKTRKRSFLTSRKTQKLS</sequence>
<evidence type="ECO:0000313" key="1">
    <source>
        <dbReference type="EMBL" id="GBO29595.1"/>
    </source>
</evidence>
<reference evidence="1 2" key="1">
    <citation type="journal article" date="2019" name="Sci. Rep.">
        <title>Orb-weaving spider Araneus ventricosus genome elucidates the spidroin gene catalogue.</title>
        <authorList>
            <person name="Kono N."/>
            <person name="Nakamura H."/>
            <person name="Ohtoshi R."/>
            <person name="Moran D.A.P."/>
            <person name="Shinohara A."/>
            <person name="Yoshida Y."/>
            <person name="Fujiwara M."/>
            <person name="Mori M."/>
            <person name="Tomita M."/>
            <person name="Arakawa K."/>
        </authorList>
    </citation>
    <scope>NUCLEOTIDE SEQUENCE [LARGE SCALE GENOMIC DNA]</scope>
</reference>
<dbReference type="OrthoDB" id="6721348at2759"/>
<evidence type="ECO:0000313" key="2">
    <source>
        <dbReference type="Proteomes" id="UP000499080"/>
    </source>
</evidence>
<organism evidence="1 2">
    <name type="scientific">Araneus ventricosus</name>
    <name type="common">Orbweaver spider</name>
    <name type="synonym">Epeira ventricosa</name>
    <dbReference type="NCBI Taxonomy" id="182803"/>
    <lineage>
        <taxon>Eukaryota</taxon>
        <taxon>Metazoa</taxon>
        <taxon>Ecdysozoa</taxon>
        <taxon>Arthropoda</taxon>
        <taxon>Chelicerata</taxon>
        <taxon>Arachnida</taxon>
        <taxon>Araneae</taxon>
        <taxon>Araneomorphae</taxon>
        <taxon>Entelegynae</taxon>
        <taxon>Araneoidea</taxon>
        <taxon>Araneidae</taxon>
        <taxon>Araneus</taxon>
    </lineage>
</organism>